<protein>
    <submittedName>
        <fullName evidence="1">Uncharacterized protein</fullName>
    </submittedName>
</protein>
<keyword evidence="2" id="KW-1185">Reference proteome</keyword>
<evidence type="ECO:0000313" key="1">
    <source>
        <dbReference type="EMBL" id="KAI3371571.1"/>
    </source>
</evidence>
<evidence type="ECO:0000313" key="2">
    <source>
        <dbReference type="Proteomes" id="UP000831701"/>
    </source>
</evidence>
<proteinExistence type="predicted"/>
<accession>A0ACB8WV32</accession>
<sequence length="356" mass="40204">MVVRCREDQDAMNLLEKKTQRLEVEGVHHYAIPLLRKLGAPKLDSSTHSVMAHLRAVVKQLKREPEKATIYSAEINKLINAGQTTPSVHLEGHVLRRPARCVRMAVLPFGTTSSPCCAIFTLQQHACNHQDSHPEVQQSFYVDNCLKSFPTISTAKQSVDQLRTILAEGGFNLRQWASNQSTVVAHLPTDARSSATEQWLSQSHTDPLEPTLGLRWNCADFTLGYQYRIIEHSMLTMRTAYQVLANQYDPLGFMVPFTTHAKVLIWQLWSKQRGWDDPDLTPALREAWKTWESELKHLNSVSIPCCYAPLPTKAVEPNDNIPDATKYSSWKELVEATRQAHGVAATDPASLFIRKI</sequence>
<organism evidence="1 2">
    <name type="scientific">Scortum barcoo</name>
    <name type="common">barcoo grunter</name>
    <dbReference type="NCBI Taxonomy" id="214431"/>
    <lineage>
        <taxon>Eukaryota</taxon>
        <taxon>Metazoa</taxon>
        <taxon>Chordata</taxon>
        <taxon>Craniata</taxon>
        <taxon>Vertebrata</taxon>
        <taxon>Euteleostomi</taxon>
        <taxon>Actinopterygii</taxon>
        <taxon>Neopterygii</taxon>
        <taxon>Teleostei</taxon>
        <taxon>Neoteleostei</taxon>
        <taxon>Acanthomorphata</taxon>
        <taxon>Eupercaria</taxon>
        <taxon>Centrarchiformes</taxon>
        <taxon>Terapontoidei</taxon>
        <taxon>Terapontidae</taxon>
        <taxon>Scortum</taxon>
    </lineage>
</organism>
<dbReference type="Proteomes" id="UP000831701">
    <property type="component" value="Chromosome 6"/>
</dbReference>
<reference evidence="1" key="1">
    <citation type="submission" date="2022-04" db="EMBL/GenBank/DDBJ databases">
        <title>Jade perch genome.</title>
        <authorList>
            <person name="Chao B."/>
        </authorList>
    </citation>
    <scope>NUCLEOTIDE SEQUENCE</scope>
    <source>
        <strain evidence="1">CB-2022</strain>
    </source>
</reference>
<comment type="caution">
    <text evidence="1">The sequence shown here is derived from an EMBL/GenBank/DDBJ whole genome shotgun (WGS) entry which is preliminary data.</text>
</comment>
<gene>
    <name evidence="1" type="ORF">L3Q82_024141</name>
</gene>
<dbReference type="EMBL" id="CM041536">
    <property type="protein sequence ID" value="KAI3371571.1"/>
    <property type="molecule type" value="Genomic_DNA"/>
</dbReference>
<name>A0ACB8WV32_9TELE</name>